<accession>A0A7L5BWY3</accession>
<evidence type="ECO:0000256" key="3">
    <source>
        <dbReference type="ARBA" id="ARBA00022842"/>
    </source>
</evidence>
<dbReference type="Gene3D" id="3.30.390.10">
    <property type="entry name" value="Enolase-like, N-terminal domain"/>
    <property type="match status" value="1"/>
</dbReference>
<dbReference type="SMART" id="SM00922">
    <property type="entry name" value="MR_MLE"/>
    <property type="match status" value="1"/>
</dbReference>
<keyword evidence="2" id="KW-0479">Metal-binding</keyword>
<dbReference type="InterPro" id="IPR013342">
    <property type="entry name" value="Mandelate_racemase_C"/>
</dbReference>
<dbReference type="InterPro" id="IPR046945">
    <property type="entry name" value="RHMD-like"/>
</dbReference>
<evidence type="ECO:0000256" key="2">
    <source>
        <dbReference type="ARBA" id="ARBA00022723"/>
    </source>
</evidence>
<evidence type="ECO:0000256" key="1">
    <source>
        <dbReference type="ARBA" id="ARBA00001946"/>
    </source>
</evidence>
<dbReference type="KEGG" id="hdh:G5B40_13665"/>
<dbReference type="Gene3D" id="3.20.20.120">
    <property type="entry name" value="Enolase-like C-terminal domain"/>
    <property type="match status" value="1"/>
</dbReference>
<dbReference type="PANTHER" id="PTHR13794:SF58">
    <property type="entry name" value="MITOCHONDRIAL ENOLASE SUPERFAMILY MEMBER 1"/>
    <property type="match status" value="1"/>
</dbReference>
<comment type="cofactor">
    <cofactor evidence="1">
        <name>Mg(2+)</name>
        <dbReference type="ChEBI" id="CHEBI:18420"/>
    </cofactor>
</comment>
<keyword evidence="6" id="KW-1185">Reference proteome</keyword>
<dbReference type="InterPro" id="IPR029017">
    <property type="entry name" value="Enolase-like_N"/>
</dbReference>
<evidence type="ECO:0000313" key="5">
    <source>
        <dbReference type="EMBL" id="QIE56415.1"/>
    </source>
</evidence>
<protein>
    <submittedName>
        <fullName evidence="5">Mandelate racemase</fullName>
    </submittedName>
</protein>
<dbReference type="InterPro" id="IPR036849">
    <property type="entry name" value="Enolase-like_C_sf"/>
</dbReference>
<reference evidence="5 6" key="1">
    <citation type="submission" date="2020-02" db="EMBL/GenBank/DDBJ databases">
        <title>complete genome sequence of Rhodobacteraceae bacterium.</title>
        <authorList>
            <person name="Park J."/>
            <person name="Kim Y.-S."/>
            <person name="Kim K.-H."/>
        </authorList>
    </citation>
    <scope>NUCLEOTIDE SEQUENCE [LARGE SCALE GENOMIC DNA]</scope>
    <source>
        <strain evidence="5 6">RR4-56</strain>
    </source>
</reference>
<dbReference type="SUPFAM" id="SSF51604">
    <property type="entry name" value="Enolase C-terminal domain-like"/>
    <property type="match status" value="1"/>
</dbReference>
<dbReference type="InterPro" id="IPR013341">
    <property type="entry name" value="Mandelate_racemase_N_dom"/>
</dbReference>
<dbReference type="GO" id="GO:0016836">
    <property type="term" value="F:hydro-lyase activity"/>
    <property type="evidence" value="ECO:0007669"/>
    <property type="project" value="TreeGrafter"/>
</dbReference>
<keyword evidence="3" id="KW-0460">Magnesium</keyword>
<dbReference type="AlphaFoldDB" id="A0A7L5BWY3"/>
<feature type="domain" description="Mandelate racemase/muconate lactonizing enzyme C-terminal" evidence="4">
    <location>
        <begin position="147"/>
        <end position="242"/>
    </location>
</feature>
<dbReference type="GO" id="GO:0016052">
    <property type="term" value="P:carbohydrate catabolic process"/>
    <property type="evidence" value="ECO:0007669"/>
    <property type="project" value="TreeGrafter"/>
</dbReference>
<dbReference type="InterPro" id="IPR029065">
    <property type="entry name" value="Enolase_C-like"/>
</dbReference>
<dbReference type="GO" id="GO:0000287">
    <property type="term" value="F:magnesium ion binding"/>
    <property type="evidence" value="ECO:0007669"/>
    <property type="project" value="TreeGrafter"/>
</dbReference>
<evidence type="ECO:0000259" key="4">
    <source>
        <dbReference type="SMART" id="SM00922"/>
    </source>
</evidence>
<name>A0A7L5BWY3_9RHOB</name>
<organism evidence="5 6">
    <name type="scientific">Pikeienuella piscinae</name>
    <dbReference type="NCBI Taxonomy" id="2748098"/>
    <lineage>
        <taxon>Bacteria</taxon>
        <taxon>Pseudomonadati</taxon>
        <taxon>Pseudomonadota</taxon>
        <taxon>Alphaproteobacteria</taxon>
        <taxon>Rhodobacterales</taxon>
        <taxon>Paracoccaceae</taxon>
        <taxon>Pikeienuella</taxon>
    </lineage>
</organism>
<dbReference type="EMBL" id="CP049056">
    <property type="protein sequence ID" value="QIE56415.1"/>
    <property type="molecule type" value="Genomic_DNA"/>
</dbReference>
<evidence type="ECO:0000313" key="6">
    <source>
        <dbReference type="Proteomes" id="UP000503336"/>
    </source>
</evidence>
<gene>
    <name evidence="5" type="ORF">G5B40_13665</name>
</gene>
<dbReference type="SFLD" id="SFLDS00001">
    <property type="entry name" value="Enolase"/>
    <property type="match status" value="1"/>
</dbReference>
<dbReference type="SUPFAM" id="SSF54826">
    <property type="entry name" value="Enolase N-terminal domain-like"/>
    <property type="match status" value="1"/>
</dbReference>
<dbReference type="Proteomes" id="UP000503336">
    <property type="component" value="Chromosome"/>
</dbReference>
<dbReference type="Pfam" id="PF13378">
    <property type="entry name" value="MR_MLE_C"/>
    <property type="match status" value="1"/>
</dbReference>
<dbReference type="PANTHER" id="PTHR13794">
    <property type="entry name" value="ENOLASE SUPERFAMILY, MANDELATE RACEMASE"/>
    <property type="match status" value="1"/>
</dbReference>
<sequence>MAGIIVKEVKARGVVVPMRRPLVTGGGSVTEAPLALIDLHASDGSIGRAYLFGYGVFALRALVAAVEDLGETLVGLPLAPRDLQRGMRARLRLASPLGSMGQALSGLDMAAWDGFAKTLGLPLHAALGAAGAPIRAYNSNGLGLIGAAAVPAEARALDAGFGALKLRLGYATLEEDLAAITACREAVGPESFVMTDYNQSLSPAEAARRARAIGDQVFWIEEPVRADDVAGHAQARDAAATHIMTGENAWGPHDIARLIDGGAADLLMPDAGKIWGVTGWLEAAALCGAAGIPVSSHLYPEVSVHLLAATPTADWLEYVDWAEPILAEPLVIASGMARPPARPGIGIEWDEAAVARYLR</sequence>
<dbReference type="Pfam" id="PF02746">
    <property type="entry name" value="MR_MLE_N"/>
    <property type="match status" value="1"/>
</dbReference>
<proteinExistence type="predicted"/>
<dbReference type="RefSeq" id="WP_165099631.1">
    <property type="nucleotide sequence ID" value="NZ_CP049056.1"/>
</dbReference>